<keyword evidence="5" id="KW-0520">NAD</keyword>
<evidence type="ECO:0000256" key="4">
    <source>
        <dbReference type="ARBA" id="ARBA00022827"/>
    </source>
</evidence>
<evidence type="ECO:0000259" key="9">
    <source>
        <dbReference type="PROSITE" id="PS00624"/>
    </source>
</evidence>
<accession>A0AAW3P9S3</accession>
<feature type="domain" description="Glucose-methanol-choline oxidoreductase N-terminal" evidence="9">
    <location>
        <begin position="254"/>
        <end position="268"/>
    </location>
</feature>
<evidence type="ECO:0000256" key="5">
    <source>
        <dbReference type="ARBA" id="ARBA00023027"/>
    </source>
</evidence>
<dbReference type="PROSITE" id="PS00623">
    <property type="entry name" value="GMC_OXRED_1"/>
    <property type="match status" value="1"/>
</dbReference>
<dbReference type="PROSITE" id="PS00624">
    <property type="entry name" value="GMC_OXRED_2"/>
    <property type="match status" value="1"/>
</dbReference>
<dbReference type="SUPFAM" id="SSF54373">
    <property type="entry name" value="FAD-linked reductases, C-terminal domain"/>
    <property type="match status" value="1"/>
</dbReference>
<evidence type="ECO:0000256" key="6">
    <source>
        <dbReference type="PIRSR" id="PIRSR000137-2"/>
    </source>
</evidence>
<comment type="cofactor">
    <cofactor evidence="1 6">
        <name>FAD</name>
        <dbReference type="ChEBI" id="CHEBI:57692"/>
    </cofactor>
</comment>
<feature type="binding site" evidence="6">
    <location>
        <position position="83"/>
    </location>
    <ligand>
        <name>FAD</name>
        <dbReference type="ChEBI" id="CHEBI:57692"/>
    </ligand>
</feature>
<gene>
    <name evidence="10" type="ORF">WL88_26215</name>
</gene>
<keyword evidence="3 7" id="KW-0285">Flavoprotein</keyword>
<evidence type="ECO:0000256" key="3">
    <source>
        <dbReference type="ARBA" id="ARBA00022630"/>
    </source>
</evidence>
<organism evidence="10 11">
    <name type="scientific">Burkholderia diffusa</name>
    <dbReference type="NCBI Taxonomy" id="488732"/>
    <lineage>
        <taxon>Bacteria</taxon>
        <taxon>Pseudomonadati</taxon>
        <taxon>Pseudomonadota</taxon>
        <taxon>Betaproteobacteria</taxon>
        <taxon>Burkholderiales</taxon>
        <taxon>Burkholderiaceae</taxon>
        <taxon>Burkholderia</taxon>
        <taxon>Burkholderia cepacia complex</taxon>
    </lineage>
</organism>
<evidence type="ECO:0000259" key="8">
    <source>
        <dbReference type="PROSITE" id="PS00623"/>
    </source>
</evidence>
<feature type="binding site" evidence="6">
    <location>
        <begin position="91"/>
        <end position="94"/>
    </location>
    <ligand>
        <name>FAD</name>
        <dbReference type="ChEBI" id="CHEBI:57692"/>
    </ligand>
</feature>
<comment type="similarity">
    <text evidence="2 7">Belongs to the GMC oxidoreductase family.</text>
</comment>
<evidence type="ECO:0000313" key="11">
    <source>
        <dbReference type="Proteomes" id="UP000063236"/>
    </source>
</evidence>
<dbReference type="InterPro" id="IPR007867">
    <property type="entry name" value="GMC_OxRtase_C"/>
</dbReference>
<protein>
    <submittedName>
        <fullName evidence="10">Choline dehydrogenase</fullName>
    </submittedName>
</protein>
<name>A0AAW3P9S3_9BURK</name>
<sequence length="546" mass="60318">METYDYIVVGAGSAGCALARRLSDDPDNRVLLLEAGPPASGFWLRTPAGMARLFRNDRINWSYFTEPVPTMRDRRIYWPRGRVLGGSSSINGMVYLRGHPLDFDHWKSLGNPGWGYDDVLPYFKRMEHNERGGDRYRGTGGPLWISDPVVRHPCSAAFIESARRAGIPFTDDLNGELHDGVGFLQYNIRKGVRQSAYVAYIEPVSGRPNLVVEANVQVQRVLVRDRQAVGVEVIGKDRVRRTISAAREVVLSAGALNSPHLLMLSGIGDGALLQRFGIATQVDLPGVGRNLQDHFYVHCLVNATPASSFNRDLHGLRKYWQGLRYLTTGTGYLALGSSQAVAFVKSRPEEDYADLQISFRPMTFNFDPSGRVDVDRYPAISASLYRVRPKSIGHMSLRSPDPTDSPAFFPNYISDPDDITATISGMRQIRKVLSMEPIASRLRGEISPGPQVQTDEQFLEYFESHGNSCYHPVGTCKMGHDSSAVVDARLRVHGVARLRVVDASIMPRVTAGNTNAASIMIGEKGADLIREDAVARRPDAITTSNG</sequence>
<feature type="domain" description="Glucose-methanol-choline oxidoreductase N-terminal" evidence="8">
    <location>
        <begin position="81"/>
        <end position="104"/>
    </location>
</feature>
<dbReference type="InterPro" id="IPR000172">
    <property type="entry name" value="GMC_OxRdtase_N"/>
</dbReference>
<evidence type="ECO:0000256" key="7">
    <source>
        <dbReference type="RuleBase" id="RU003968"/>
    </source>
</evidence>
<keyword evidence="4 6" id="KW-0274">FAD</keyword>
<dbReference type="Gene3D" id="3.30.560.10">
    <property type="entry name" value="Glucose Oxidase, domain 3"/>
    <property type="match status" value="1"/>
</dbReference>
<evidence type="ECO:0000256" key="1">
    <source>
        <dbReference type="ARBA" id="ARBA00001974"/>
    </source>
</evidence>
<evidence type="ECO:0000256" key="2">
    <source>
        <dbReference type="ARBA" id="ARBA00010790"/>
    </source>
</evidence>
<dbReference type="PANTHER" id="PTHR11552">
    <property type="entry name" value="GLUCOSE-METHANOL-CHOLINE GMC OXIDOREDUCTASE"/>
    <property type="match status" value="1"/>
</dbReference>
<dbReference type="Gene3D" id="3.50.50.60">
    <property type="entry name" value="FAD/NAD(P)-binding domain"/>
    <property type="match status" value="1"/>
</dbReference>
<comment type="caution">
    <text evidence="10">The sequence shown here is derived from an EMBL/GenBank/DDBJ whole genome shotgun (WGS) entry which is preliminary data.</text>
</comment>
<feature type="binding site" evidence="6">
    <location>
        <position position="218"/>
    </location>
    <ligand>
        <name>FAD</name>
        <dbReference type="ChEBI" id="CHEBI:57692"/>
    </ligand>
</feature>
<dbReference type="InterPro" id="IPR036188">
    <property type="entry name" value="FAD/NAD-bd_sf"/>
</dbReference>
<evidence type="ECO:0000313" key="10">
    <source>
        <dbReference type="EMBL" id="KWF46800.1"/>
    </source>
</evidence>
<dbReference type="RefSeq" id="WP_060202430.1">
    <property type="nucleotide sequence ID" value="NZ_LPJS01000026.1"/>
</dbReference>
<dbReference type="Pfam" id="PF00732">
    <property type="entry name" value="GMC_oxred_N"/>
    <property type="match status" value="1"/>
</dbReference>
<dbReference type="Pfam" id="PF05199">
    <property type="entry name" value="GMC_oxred_C"/>
    <property type="match status" value="1"/>
</dbReference>
<reference evidence="10 11" key="1">
    <citation type="submission" date="2015-11" db="EMBL/GenBank/DDBJ databases">
        <title>Expanding the genomic diversity of Burkholderia species for the development of highly accurate diagnostics.</title>
        <authorList>
            <person name="Sahl J."/>
            <person name="Keim P."/>
            <person name="Wagner D."/>
        </authorList>
    </citation>
    <scope>NUCLEOTIDE SEQUENCE [LARGE SCALE GENOMIC DNA]</scope>
    <source>
        <strain evidence="10 11">MSMB378WGS</strain>
    </source>
</reference>
<dbReference type="GO" id="GO:0016614">
    <property type="term" value="F:oxidoreductase activity, acting on CH-OH group of donors"/>
    <property type="evidence" value="ECO:0007669"/>
    <property type="project" value="InterPro"/>
</dbReference>
<dbReference type="AlphaFoldDB" id="A0AAW3P9S3"/>
<proteinExistence type="inferred from homology"/>
<dbReference type="InterPro" id="IPR012132">
    <property type="entry name" value="GMC_OxRdtase"/>
</dbReference>
<dbReference type="GO" id="GO:0050660">
    <property type="term" value="F:flavin adenine dinucleotide binding"/>
    <property type="evidence" value="ECO:0007669"/>
    <property type="project" value="InterPro"/>
</dbReference>
<dbReference type="SUPFAM" id="SSF51905">
    <property type="entry name" value="FAD/NAD(P)-binding domain"/>
    <property type="match status" value="1"/>
</dbReference>
<dbReference type="PANTHER" id="PTHR11552:SF147">
    <property type="entry name" value="CHOLINE DEHYDROGENASE, MITOCHONDRIAL"/>
    <property type="match status" value="1"/>
</dbReference>
<dbReference type="PIRSF" id="PIRSF000137">
    <property type="entry name" value="Alcohol_oxidase"/>
    <property type="match status" value="1"/>
</dbReference>
<dbReference type="Proteomes" id="UP000063236">
    <property type="component" value="Unassembled WGS sequence"/>
</dbReference>
<dbReference type="EMBL" id="LPJV01000059">
    <property type="protein sequence ID" value="KWF46800.1"/>
    <property type="molecule type" value="Genomic_DNA"/>
</dbReference>